<name>Q6BHC2_DEBHA</name>
<dbReference type="HOGENOM" id="CLU_018316_1_0_1"/>
<dbReference type="STRING" id="284592.Q6BHC2"/>
<evidence type="ECO:0000256" key="10">
    <source>
        <dbReference type="PROSITE-ProRule" id="PRU01393"/>
    </source>
</evidence>
<dbReference type="PANTHER" id="PTHR10589">
    <property type="entry name" value="UBIQUITIN CARBOXYL-TERMINAL HYDROLASE"/>
    <property type="match status" value="1"/>
</dbReference>
<keyword evidence="3 7" id="KW-0645">Protease</keyword>
<dbReference type="GO" id="GO:0004843">
    <property type="term" value="F:cysteine-type deubiquitinase activity"/>
    <property type="evidence" value="ECO:0007669"/>
    <property type="project" value="UniProtKB-UniRule"/>
</dbReference>
<dbReference type="OrthoDB" id="1924260at2759"/>
<keyword evidence="14" id="KW-1185">Reference proteome</keyword>
<dbReference type="PRINTS" id="PR00707">
    <property type="entry name" value="UBCTHYDRLASE"/>
</dbReference>
<dbReference type="SUPFAM" id="SSF54001">
    <property type="entry name" value="Cysteine proteinases"/>
    <property type="match status" value="1"/>
</dbReference>
<evidence type="ECO:0000259" key="12">
    <source>
        <dbReference type="PROSITE" id="PS52048"/>
    </source>
</evidence>
<dbReference type="InterPro" id="IPR036959">
    <property type="entry name" value="Peptidase_C12_UCH_sf"/>
</dbReference>
<dbReference type="GO" id="GO:0019784">
    <property type="term" value="F:deNEDDylase activity"/>
    <property type="evidence" value="ECO:0007669"/>
    <property type="project" value="EnsemblFungi"/>
</dbReference>
<organism evidence="13 14">
    <name type="scientific">Debaryomyces hansenii (strain ATCC 36239 / CBS 767 / BCRC 21394 / JCM 1990 / NBRC 0083 / IGC 2968)</name>
    <name type="common">Yeast</name>
    <name type="synonym">Torulaspora hansenii</name>
    <dbReference type="NCBI Taxonomy" id="284592"/>
    <lineage>
        <taxon>Eukaryota</taxon>
        <taxon>Fungi</taxon>
        <taxon>Dikarya</taxon>
        <taxon>Ascomycota</taxon>
        <taxon>Saccharomycotina</taxon>
        <taxon>Pichiomycetes</taxon>
        <taxon>Debaryomycetaceae</taxon>
        <taxon>Debaryomyces</taxon>
    </lineage>
</organism>
<feature type="site" description="Transition state stabilizer" evidence="10">
    <location>
        <position position="89"/>
    </location>
</feature>
<dbReference type="InterPro" id="IPR017390">
    <property type="entry name" value="Ubiquitinyl_hydrolase_UCH37"/>
</dbReference>
<dbReference type="Pfam" id="PF18031">
    <property type="entry name" value="UCH_C"/>
    <property type="match status" value="1"/>
</dbReference>
<evidence type="ECO:0000256" key="1">
    <source>
        <dbReference type="ARBA" id="ARBA00000707"/>
    </source>
</evidence>
<dbReference type="InParanoid" id="Q6BHC2"/>
<keyword evidence="6 7" id="KW-0788">Thiol protease</keyword>
<evidence type="ECO:0000256" key="4">
    <source>
        <dbReference type="ARBA" id="ARBA00022786"/>
    </source>
</evidence>
<proteinExistence type="inferred from homology"/>
<dbReference type="GO" id="GO:0005737">
    <property type="term" value="C:cytoplasm"/>
    <property type="evidence" value="ECO:0007669"/>
    <property type="project" value="TreeGrafter"/>
</dbReference>
<evidence type="ECO:0000256" key="6">
    <source>
        <dbReference type="ARBA" id="ARBA00022807"/>
    </source>
</evidence>
<dbReference type="InterPro" id="IPR041507">
    <property type="entry name" value="UCH_C"/>
</dbReference>
<evidence type="ECO:0000256" key="8">
    <source>
        <dbReference type="PIRSR" id="PIRSR038120-1"/>
    </source>
</evidence>
<accession>Q6BHC2</accession>
<evidence type="ECO:0000256" key="11">
    <source>
        <dbReference type="RuleBase" id="RU361215"/>
    </source>
</evidence>
<dbReference type="EMBL" id="CR382139">
    <property type="protein sequence ID" value="CAG90908.1"/>
    <property type="molecule type" value="Genomic_DNA"/>
</dbReference>
<feature type="active site" description="Nucleophile" evidence="8 10">
    <location>
        <position position="95"/>
    </location>
</feature>
<dbReference type="InterPro" id="IPR038765">
    <property type="entry name" value="Papain-like_cys_pep_sf"/>
</dbReference>
<dbReference type="EC" id="3.4.19.12" evidence="7 11"/>
<dbReference type="GO" id="GO:0000338">
    <property type="term" value="P:protein deneddylation"/>
    <property type="evidence" value="ECO:0007669"/>
    <property type="project" value="EnsemblFungi"/>
</dbReference>
<dbReference type="VEuPathDB" id="FungiDB:DEHA2G19690g"/>
<sequence>MSESGWNTIDSDAGVFTELVDKLQIKNVQFDDLYSIDSDSLKSSSPLYGVIFLFKYGQVDRDYAADNNKPIDGTYDEDYQQKGIFFANQTIQNACATQAVLNVLLNKSEIEIGEELTNFKGFVEGFDSEICGETISNSELIRSVHNSFSSPSLMVDEDKQKPKPKYDDKNDGLFHFVGYLNINDQIYELDGLKTYPIKHGECKSNEEFCQKLPEILMRRISKYGDELRFSLLAISNDKLRQYQEIGDVAMMHSEMMKRETWKRENELRRHDFVGLMVELLKNIGKDLSDDEYEDIIKQARHKGQLKLLQNFTQNHVANN</sequence>
<evidence type="ECO:0000313" key="13">
    <source>
        <dbReference type="EMBL" id="CAG90908.1"/>
    </source>
</evidence>
<dbReference type="PIRSF" id="PIRSF038120">
    <property type="entry name" value="Ubiquitinyl_hydrolase_UCH37"/>
    <property type="match status" value="1"/>
</dbReference>
<dbReference type="Pfam" id="PF01088">
    <property type="entry name" value="Peptidase_C12"/>
    <property type="match status" value="1"/>
</dbReference>
<dbReference type="InterPro" id="IPR001578">
    <property type="entry name" value="Peptidase_C12_UCH"/>
</dbReference>
<evidence type="ECO:0000256" key="2">
    <source>
        <dbReference type="ARBA" id="ARBA00009326"/>
    </source>
</evidence>
<dbReference type="RefSeq" id="XP_462399.1">
    <property type="nucleotide sequence ID" value="XM_462399.1"/>
</dbReference>
<reference evidence="13 14" key="1">
    <citation type="journal article" date="2004" name="Nature">
        <title>Genome evolution in yeasts.</title>
        <authorList>
            <consortium name="Genolevures"/>
            <person name="Dujon B."/>
            <person name="Sherman D."/>
            <person name="Fischer G."/>
            <person name="Durrens P."/>
            <person name="Casaregola S."/>
            <person name="Lafontaine I."/>
            <person name="de Montigny J."/>
            <person name="Marck C."/>
            <person name="Neuveglise C."/>
            <person name="Talla E."/>
            <person name="Goffard N."/>
            <person name="Frangeul L."/>
            <person name="Aigle M."/>
            <person name="Anthouard V."/>
            <person name="Babour A."/>
            <person name="Barbe V."/>
            <person name="Barnay S."/>
            <person name="Blanchin S."/>
            <person name="Beckerich J.M."/>
            <person name="Beyne E."/>
            <person name="Bleykasten C."/>
            <person name="Boisrame A."/>
            <person name="Boyer J."/>
            <person name="Cattolico L."/>
            <person name="Confanioleri F."/>
            <person name="de Daruvar A."/>
            <person name="Despons L."/>
            <person name="Fabre E."/>
            <person name="Fairhead C."/>
            <person name="Ferry-Dumazet H."/>
            <person name="Groppi A."/>
            <person name="Hantraye F."/>
            <person name="Hennequin C."/>
            <person name="Jauniaux N."/>
            <person name="Joyet P."/>
            <person name="Kachouri R."/>
            <person name="Kerrest A."/>
            <person name="Koszul R."/>
            <person name="Lemaire M."/>
            <person name="Lesur I."/>
            <person name="Ma L."/>
            <person name="Muller H."/>
            <person name="Nicaud J.M."/>
            <person name="Nikolski M."/>
            <person name="Oztas S."/>
            <person name="Ozier-Kalogeropoulos O."/>
            <person name="Pellenz S."/>
            <person name="Potier S."/>
            <person name="Richard G.F."/>
            <person name="Straub M.L."/>
            <person name="Suleau A."/>
            <person name="Swennene D."/>
            <person name="Tekaia F."/>
            <person name="Wesolowski-Louvel M."/>
            <person name="Westhof E."/>
            <person name="Wirth B."/>
            <person name="Zeniou-Meyer M."/>
            <person name="Zivanovic I."/>
            <person name="Bolotin-Fukuhara M."/>
            <person name="Thierry A."/>
            <person name="Bouchier C."/>
            <person name="Caudron B."/>
            <person name="Scarpelli C."/>
            <person name="Gaillardin C."/>
            <person name="Weissenbach J."/>
            <person name="Wincker P."/>
            <person name="Souciet J.L."/>
        </authorList>
    </citation>
    <scope>NUCLEOTIDE SEQUENCE [LARGE SCALE GENOMIC DNA]</scope>
    <source>
        <strain evidence="14">ATCC 36239 / CBS 767 / BCRC 21394 / JCM 1990 / NBRC 0083 / IGC 2968</strain>
    </source>
</reference>
<gene>
    <name evidence="13" type="ordered locus">DEHA2G19690g</name>
</gene>
<feature type="site" description="Important for enzyme activity" evidence="9 10">
    <location>
        <position position="190"/>
    </location>
</feature>
<dbReference type="GO" id="GO:0071629">
    <property type="term" value="P:cytoplasm protein quality control by the ubiquitin-proteasome system"/>
    <property type="evidence" value="ECO:0007669"/>
    <property type="project" value="EnsemblFungi"/>
</dbReference>
<protein>
    <recommendedName>
        <fullName evidence="7 11">Ubiquitin carboxyl-terminal hydrolase</fullName>
        <ecNumber evidence="7 11">3.4.19.12</ecNumber>
    </recommendedName>
</protein>
<evidence type="ECO:0000256" key="9">
    <source>
        <dbReference type="PIRSR" id="PIRSR038120-2"/>
    </source>
</evidence>
<dbReference type="Gene3D" id="3.40.532.10">
    <property type="entry name" value="Peptidase C12, ubiquitin carboxyl-terminal hydrolase"/>
    <property type="match status" value="1"/>
</dbReference>
<dbReference type="PANTHER" id="PTHR10589:SF16">
    <property type="entry name" value="UBIQUITIN CARBOXYL-TERMINAL HYDROLASE ISOZYME L5"/>
    <property type="match status" value="1"/>
</dbReference>
<dbReference type="AlphaFoldDB" id="Q6BHC2"/>
<evidence type="ECO:0000256" key="5">
    <source>
        <dbReference type="ARBA" id="ARBA00022801"/>
    </source>
</evidence>
<dbReference type="PROSITE" id="PS52048">
    <property type="entry name" value="UCH_DOMAIN"/>
    <property type="match status" value="1"/>
</dbReference>
<evidence type="ECO:0000256" key="3">
    <source>
        <dbReference type="ARBA" id="ARBA00022670"/>
    </source>
</evidence>
<evidence type="ECO:0000256" key="7">
    <source>
        <dbReference type="PIRNR" id="PIRNR038120"/>
    </source>
</evidence>
<dbReference type="GeneID" id="2905344"/>
<evidence type="ECO:0000313" key="14">
    <source>
        <dbReference type="Proteomes" id="UP000000599"/>
    </source>
</evidence>
<comment type="similarity">
    <text evidence="2 7 10 11">Belongs to the peptidase C12 family.</text>
</comment>
<comment type="catalytic activity">
    <reaction evidence="1 7 10 11">
        <text>Thiol-dependent hydrolysis of ester, thioester, amide, peptide and isopeptide bonds formed by the C-terminal Gly of ubiquitin (a 76-residue protein attached to proteins as an intracellular targeting signal).</text>
        <dbReference type="EC" id="3.4.19.12"/>
    </reaction>
</comment>
<dbReference type="GO" id="GO:0016579">
    <property type="term" value="P:protein deubiquitination"/>
    <property type="evidence" value="ECO:0007669"/>
    <property type="project" value="InterPro"/>
</dbReference>
<dbReference type="CDD" id="cd09617">
    <property type="entry name" value="Peptidase_C12_UCH37_BAP1"/>
    <property type="match status" value="1"/>
</dbReference>
<dbReference type="eggNOG" id="KOG2778">
    <property type="taxonomic scope" value="Eukaryota"/>
</dbReference>
<feature type="active site" description="Proton donor" evidence="8 10">
    <location>
        <position position="175"/>
    </location>
</feature>
<dbReference type="OMA" id="YIQYEIQ"/>
<feature type="domain" description="UCH catalytic" evidence="12">
    <location>
        <begin position="5"/>
        <end position="236"/>
    </location>
</feature>
<keyword evidence="4 7" id="KW-0833">Ubl conjugation pathway</keyword>
<dbReference type="MEROPS" id="C12.009"/>
<dbReference type="Proteomes" id="UP000000599">
    <property type="component" value="Chromosome G"/>
</dbReference>
<keyword evidence="5 7" id="KW-0378">Hydrolase</keyword>
<dbReference type="KEGG" id="dha:DEHA2G19690g"/>